<protein>
    <submittedName>
        <fullName evidence="1">Uncharacterized protein</fullName>
    </submittedName>
</protein>
<proteinExistence type="predicted"/>
<keyword evidence="2" id="KW-1185">Reference proteome</keyword>
<reference evidence="1 2" key="1">
    <citation type="submission" date="2023-07" db="EMBL/GenBank/DDBJ databases">
        <title>Sequencing the genomes of 1000 actinobacteria strains.</title>
        <authorList>
            <person name="Klenk H.-P."/>
        </authorList>
    </citation>
    <scope>NUCLEOTIDE SEQUENCE [LARGE SCALE GENOMIC DNA]</scope>
    <source>
        <strain evidence="1 2">DSM 14555</strain>
    </source>
</reference>
<accession>A0ABU1JFZ9</accession>
<comment type="caution">
    <text evidence="1">The sequence shown here is derived from an EMBL/GenBank/DDBJ whole genome shotgun (WGS) entry which is preliminary data.</text>
</comment>
<gene>
    <name evidence="1" type="ORF">JOE69_002559</name>
</gene>
<dbReference type="EMBL" id="JAVDQF010000001">
    <property type="protein sequence ID" value="MDR6270321.1"/>
    <property type="molecule type" value="Genomic_DNA"/>
</dbReference>
<organism evidence="1 2">
    <name type="scientific">Arthrobacter russicus</name>
    <dbReference type="NCBI Taxonomy" id="172040"/>
    <lineage>
        <taxon>Bacteria</taxon>
        <taxon>Bacillati</taxon>
        <taxon>Actinomycetota</taxon>
        <taxon>Actinomycetes</taxon>
        <taxon>Micrococcales</taxon>
        <taxon>Micrococcaceae</taxon>
        <taxon>Arthrobacter</taxon>
    </lineage>
</organism>
<evidence type="ECO:0000313" key="2">
    <source>
        <dbReference type="Proteomes" id="UP001185069"/>
    </source>
</evidence>
<dbReference type="Proteomes" id="UP001185069">
    <property type="component" value="Unassembled WGS sequence"/>
</dbReference>
<evidence type="ECO:0000313" key="1">
    <source>
        <dbReference type="EMBL" id="MDR6270321.1"/>
    </source>
</evidence>
<name>A0ABU1JFZ9_9MICC</name>
<sequence>MTFTNKPTGSLLGASEQLSEQLFNSEQSFNGVRFDASGLPATV</sequence>